<evidence type="ECO:0000313" key="2">
    <source>
        <dbReference type="EMBL" id="RXR24258.1"/>
    </source>
</evidence>
<comment type="caution">
    <text evidence="2">The sequence shown here is derived from an EMBL/GenBank/DDBJ whole genome shotgun (WGS) entry which is preliminary data.</text>
</comment>
<keyword evidence="3" id="KW-1185">Reference proteome</keyword>
<proteinExistence type="predicted"/>
<gene>
    <name evidence="2" type="ORF">EQG61_02115</name>
</gene>
<feature type="transmembrane region" description="Helical" evidence="1">
    <location>
        <begin position="93"/>
        <end position="110"/>
    </location>
</feature>
<dbReference type="Proteomes" id="UP000289857">
    <property type="component" value="Unassembled WGS sequence"/>
</dbReference>
<dbReference type="EMBL" id="SBKN01000001">
    <property type="protein sequence ID" value="RXR24258.1"/>
    <property type="molecule type" value="Genomic_DNA"/>
</dbReference>
<organism evidence="2 3">
    <name type="scientific">Flavobacterium stagni</name>
    <dbReference type="NCBI Taxonomy" id="2506421"/>
    <lineage>
        <taxon>Bacteria</taxon>
        <taxon>Pseudomonadati</taxon>
        <taxon>Bacteroidota</taxon>
        <taxon>Flavobacteriia</taxon>
        <taxon>Flavobacteriales</taxon>
        <taxon>Flavobacteriaceae</taxon>
        <taxon>Flavobacterium</taxon>
    </lineage>
</organism>
<protein>
    <submittedName>
        <fullName evidence="2">Uncharacterized protein</fullName>
    </submittedName>
</protein>
<name>A0A4Q1KEV5_9FLAO</name>
<accession>A0A4Q1KEV5</accession>
<reference evidence="3" key="1">
    <citation type="submission" date="2019-01" db="EMBL/GenBank/DDBJ databases">
        <title>Cytophagaceae bacterium strain CAR-16.</title>
        <authorList>
            <person name="Chen W.-M."/>
        </authorList>
    </citation>
    <scope>NUCLEOTIDE SEQUENCE [LARGE SCALE GENOMIC DNA]</scope>
    <source>
        <strain evidence="3">WWJ-16</strain>
    </source>
</reference>
<dbReference type="AlphaFoldDB" id="A0A4Q1KEV5"/>
<keyword evidence="1" id="KW-0812">Transmembrane</keyword>
<keyword evidence="1" id="KW-0472">Membrane</keyword>
<feature type="transmembrane region" description="Helical" evidence="1">
    <location>
        <begin position="116"/>
        <end position="138"/>
    </location>
</feature>
<evidence type="ECO:0000256" key="1">
    <source>
        <dbReference type="SAM" id="Phobius"/>
    </source>
</evidence>
<evidence type="ECO:0000313" key="3">
    <source>
        <dbReference type="Proteomes" id="UP000289857"/>
    </source>
</evidence>
<sequence length="159" mass="18288">MNFTFFPVNTSRYHSEFDAVKISQILKENTLKGSLSSTANHTNKTFIGTIESERFKIISSSNSTSMFCVFEGKILSENNQIVMITRLHPTFKNLFLFWFLAMISLLIFLPGKSNKIVTILMFICFVLLLRQLLITYIFKKSEAEGNKKLIQLLKMTAIQ</sequence>
<dbReference type="RefSeq" id="WP_129460236.1">
    <property type="nucleotide sequence ID" value="NZ_SBKN01000001.1"/>
</dbReference>
<dbReference type="OrthoDB" id="1431520at2"/>
<keyword evidence="1" id="KW-1133">Transmembrane helix</keyword>